<accession>A0ACB7SP58</accession>
<reference evidence="1" key="1">
    <citation type="submission" date="2020-05" db="EMBL/GenBank/DDBJ databases">
        <title>Large-scale comparative analyses of tick genomes elucidate their genetic diversity and vector capacities.</title>
        <authorList>
            <person name="Jia N."/>
            <person name="Wang J."/>
            <person name="Shi W."/>
            <person name="Du L."/>
            <person name="Sun Y."/>
            <person name="Zhan W."/>
            <person name="Jiang J."/>
            <person name="Wang Q."/>
            <person name="Zhang B."/>
            <person name="Ji P."/>
            <person name="Sakyi L.B."/>
            <person name="Cui X."/>
            <person name="Yuan T."/>
            <person name="Jiang B."/>
            <person name="Yang W."/>
            <person name="Lam T.T.-Y."/>
            <person name="Chang Q."/>
            <person name="Ding S."/>
            <person name="Wang X."/>
            <person name="Zhu J."/>
            <person name="Ruan X."/>
            <person name="Zhao L."/>
            <person name="Wei J."/>
            <person name="Que T."/>
            <person name="Du C."/>
            <person name="Cheng J."/>
            <person name="Dai P."/>
            <person name="Han X."/>
            <person name="Huang E."/>
            <person name="Gao Y."/>
            <person name="Liu J."/>
            <person name="Shao H."/>
            <person name="Ye R."/>
            <person name="Li L."/>
            <person name="Wei W."/>
            <person name="Wang X."/>
            <person name="Wang C."/>
            <person name="Yang T."/>
            <person name="Huo Q."/>
            <person name="Li W."/>
            <person name="Guo W."/>
            <person name="Chen H."/>
            <person name="Zhou L."/>
            <person name="Ni X."/>
            <person name="Tian J."/>
            <person name="Zhou Y."/>
            <person name="Sheng Y."/>
            <person name="Liu T."/>
            <person name="Pan Y."/>
            <person name="Xia L."/>
            <person name="Li J."/>
            <person name="Zhao F."/>
            <person name="Cao W."/>
        </authorList>
    </citation>
    <scope>NUCLEOTIDE SEQUENCE</scope>
    <source>
        <strain evidence="1">Hyas-2018</strain>
    </source>
</reference>
<dbReference type="Proteomes" id="UP000821845">
    <property type="component" value="Chromosome 3"/>
</dbReference>
<protein>
    <submittedName>
        <fullName evidence="1">Uncharacterized protein</fullName>
    </submittedName>
</protein>
<keyword evidence="2" id="KW-1185">Reference proteome</keyword>
<gene>
    <name evidence="1" type="ORF">HPB50_018244</name>
</gene>
<comment type="caution">
    <text evidence="1">The sequence shown here is derived from an EMBL/GenBank/DDBJ whole genome shotgun (WGS) entry which is preliminary data.</text>
</comment>
<dbReference type="EMBL" id="CM023483">
    <property type="protein sequence ID" value="KAH6936503.1"/>
    <property type="molecule type" value="Genomic_DNA"/>
</dbReference>
<sequence length="112" mass="11957">MTEDGRVNISASIKTPRTDVAEGVALALAVAHAAADSTITQICTYSQIAYRYFLQGIAPKAVAHILKNIHSLPHPLTITWVPGHECVAGNERVNAQVRAFPPDPGGPLNQPH</sequence>
<evidence type="ECO:0000313" key="2">
    <source>
        <dbReference type="Proteomes" id="UP000821845"/>
    </source>
</evidence>
<name>A0ACB7SP58_HYAAI</name>
<evidence type="ECO:0000313" key="1">
    <source>
        <dbReference type="EMBL" id="KAH6936503.1"/>
    </source>
</evidence>
<proteinExistence type="predicted"/>
<organism evidence="1 2">
    <name type="scientific">Hyalomma asiaticum</name>
    <name type="common">Tick</name>
    <dbReference type="NCBI Taxonomy" id="266040"/>
    <lineage>
        <taxon>Eukaryota</taxon>
        <taxon>Metazoa</taxon>
        <taxon>Ecdysozoa</taxon>
        <taxon>Arthropoda</taxon>
        <taxon>Chelicerata</taxon>
        <taxon>Arachnida</taxon>
        <taxon>Acari</taxon>
        <taxon>Parasitiformes</taxon>
        <taxon>Ixodida</taxon>
        <taxon>Ixodoidea</taxon>
        <taxon>Ixodidae</taxon>
        <taxon>Hyalomminae</taxon>
        <taxon>Hyalomma</taxon>
    </lineage>
</organism>